<dbReference type="GO" id="GO:0003676">
    <property type="term" value="F:nucleic acid binding"/>
    <property type="evidence" value="ECO:0007669"/>
    <property type="project" value="InterPro"/>
</dbReference>
<dbReference type="SUPFAM" id="SSF53098">
    <property type="entry name" value="Ribonuclease H-like"/>
    <property type="match status" value="1"/>
</dbReference>
<comment type="caution">
    <text evidence="1">The sequence shown here is derived from an EMBL/GenBank/DDBJ whole genome shotgun (WGS) entry which is preliminary data.</text>
</comment>
<sequence length="86" mass="10064">MREDATNFTQRCKPCQMHGPIRHQPSESFHPVLSPWPFMKWGMDIVGKLPEAPGQKVYMLAMTDYFSKWVEAEPFRQIRDDQVPAI</sequence>
<proteinExistence type="predicted"/>
<organism evidence="1 2">
    <name type="scientific">Cuscuta europaea</name>
    <name type="common">European dodder</name>
    <dbReference type="NCBI Taxonomy" id="41803"/>
    <lineage>
        <taxon>Eukaryota</taxon>
        <taxon>Viridiplantae</taxon>
        <taxon>Streptophyta</taxon>
        <taxon>Embryophyta</taxon>
        <taxon>Tracheophyta</taxon>
        <taxon>Spermatophyta</taxon>
        <taxon>Magnoliopsida</taxon>
        <taxon>eudicotyledons</taxon>
        <taxon>Gunneridae</taxon>
        <taxon>Pentapetalae</taxon>
        <taxon>asterids</taxon>
        <taxon>lamiids</taxon>
        <taxon>Solanales</taxon>
        <taxon>Convolvulaceae</taxon>
        <taxon>Cuscuteae</taxon>
        <taxon>Cuscuta</taxon>
        <taxon>Cuscuta subgen. Cuscuta</taxon>
    </lineage>
</organism>
<evidence type="ECO:0000313" key="1">
    <source>
        <dbReference type="EMBL" id="CAH9107952.1"/>
    </source>
</evidence>
<reference evidence="1" key="1">
    <citation type="submission" date="2022-07" db="EMBL/GenBank/DDBJ databases">
        <authorList>
            <person name="Macas J."/>
            <person name="Novak P."/>
            <person name="Neumann P."/>
        </authorList>
    </citation>
    <scope>NUCLEOTIDE SEQUENCE</scope>
</reference>
<dbReference type="OrthoDB" id="1934939at2759"/>
<accession>A0A9P0ZRF8</accession>
<dbReference type="InterPro" id="IPR012337">
    <property type="entry name" value="RNaseH-like_sf"/>
</dbReference>
<dbReference type="Proteomes" id="UP001152484">
    <property type="component" value="Unassembled WGS sequence"/>
</dbReference>
<dbReference type="AlphaFoldDB" id="A0A9P0ZRF8"/>
<dbReference type="InterPro" id="IPR036397">
    <property type="entry name" value="RNaseH_sf"/>
</dbReference>
<name>A0A9P0ZRF8_CUSEU</name>
<dbReference type="InterPro" id="IPR052160">
    <property type="entry name" value="Gypsy_RT_Integrase-like"/>
</dbReference>
<evidence type="ECO:0000313" key="2">
    <source>
        <dbReference type="Proteomes" id="UP001152484"/>
    </source>
</evidence>
<keyword evidence="2" id="KW-1185">Reference proteome</keyword>
<gene>
    <name evidence="1" type="ORF">CEURO_LOCUS17912</name>
</gene>
<dbReference type="PANTHER" id="PTHR47266">
    <property type="entry name" value="ENDONUCLEASE-RELATED"/>
    <property type="match status" value="1"/>
</dbReference>
<evidence type="ECO:0008006" key="3">
    <source>
        <dbReference type="Google" id="ProtNLM"/>
    </source>
</evidence>
<dbReference type="EMBL" id="CAMAPE010000051">
    <property type="protein sequence ID" value="CAH9107952.1"/>
    <property type="molecule type" value="Genomic_DNA"/>
</dbReference>
<dbReference type="Gene3D" id="3.30.420.10">
    <property type="entry name" value="Ribonuclease H-like superfamily/Ribonuclease H"/>
    <property type="match status" value="1"/>
</dbReference>
<protein>
    <recommendedName>
        <fullName evidence="3">Integrase catalytic domain-containing protein</fullName>
    </recommendedName>
</protein>